<feature type="region of interest" description="Disordered" evidence="1">
    <location>
        <begin position="174"/>
        <end position="194"/>
    </location>
</feature>
<accession>A0A542XMX6</accession>
<organism evidence="2 3">
    <name type="scientific">Salinispora arenicola</name>
    <dbReference type="NCBI Taxonomy" id="168697"/>
    <lineage>
        <taxon>Bacteria</taxon>
        <taxon>Bacillati</taxon>
        <taxon>Actinomycetota</taxon>
        <taxon>Actinomycetes</taxon>
        <taxon>Micromonosporales</taxon>
        <taxon>Micromonosporaceae</taxon>
        <taxon>Salinispora</taxon>
    </lineage>
</organism>
<comment type="caution">
    <text evidence="2">The sequence shown here is derived from an EMBL/GenBank/DDBJ whole genome shotgun (WGS) entry which is preliminary data.</text>
</comment>
<name>A0A542XMX6_SALAC</name>
<proteinExistence type="predicted"/>
<reference evidence="2 3" key="1">
    <citation type="submission" date="2019-06" db="EMBL/GenBank/DDBJ databases">
        <title>Sequencing the genomes of 1000 actinobacteria strains.</title>
        <authorList>
            <person name="Klenk H.-P."/>
        </authorList>
    </citation>
    <scope>NUCLEOTIDE SEQUENCE [LARGE SCALE GENOMIC DNA]</scope>
    <source>
        <strain evidence="2 3">DSM 44819</strain>
    </source>
</reference>
<dbReference type="AlphaFoldDB" id="A0A542XMX6"/>
<feature type="compositionally biased region" description="Polar residues" evidence="1">
    <location>
        <begin position="232"/>
        <end position="247"/>
    </location>
</feature>
<evidence type="ECO:0000256" key="1">
    <source>
        <dbReference type="SAM" id="MobiDB-lite"/>
    </source>
</evidence>
<protein>
    <submittedName>
        <fullName evidence="2">Uncharacterized protein</fullName>
    </submittedName>
</protein>
<gene>
    <name evidence="2" type="ORF">FB564_2322</name>
</gene>
<feature type="compositionally biased region" description="Low complexity" evidence="1">
    <location>
        <begin position="174"/>
        <end position="183"/>
    </location>
</feature>
<dbReference type="EMBL" id="VFOL01000001">
    <property type="protein sequence ID" value="TQL37175.1"/>
    <property type="molecule type" value="Genomic_DNA"/>
</dbReference>
<evidence type="ECO:0000313" key="2">
    <source>
        <dbReference type="EMBL" id="TQL37175.1"/>
    </source>
</evidence>
<evidence type="ECO:0000313" key="3">
    <source>
        <dbReference type="Proteomes" id="UP000315983"/>
    </source>
</evidence>
<sequence>MLTHTTSGTRHALAIITARTRLARFLYIAVAQEPGNTRTSLPTGRPVHLPTRVRHQPRPPRPAADTHAVASSEMRRENKLLRPVAHHFPSAGQWPRLIGIRCRARHGSFPPHRQTLRQRRQHQTGRCRRAKVRTAAKRCSSYETRRSSDTEASLLAAGWCGAPRAWSNNRRRAASCSSAWTRSPKPETAGGEGEYRLTIRRKSPTATVMCLALRPEGTEGQLPRSAPDAVKSSITPGEPSVQNVTVR</sequence>
<feature type="region of interest" description="Disordered" evidence="1">
    <location>
        <begin position="37"/>
        <end position="75"/>
    </location>
</feature>
<dbReference type="Proteomes" id="UP000315983">
    <property type="component" value="Unassembled WGS sequence"/>
</dbReference>
<feature type="region of interest" description="Disordered" evidence="1">
    <location>
        <begin position="214"/>
        <end position="247"/>
    </location>
</feature>